<keyword evidence="2" id="KW-1185">Reference proteome</keyword>
<evidence type="ECO:0000313" key="1">
    <source>
        <dbReference type="EMBL" id="MBB6448943.1"/>
    </source>
</evidence>
<evidence type="ECO:0000313" key="2">
    <source>
        <dbReference type="Proteomes" id="UP000568839"/>
    </source>
</evidence>
<protein>
    <submittedName>
        <fullName evidence="1">Uncharacterized protein</fullName>
    </submittedName>
</protein>
<proteinExistence type="predicted"/>
<sequence>MRLKKLTRKKFHGMNRIAAVSGSPLIEDVQKVRENFLEKEHHFFFARGGFEEEDSKAVEYLSHLAW</sequence>
<dbReference type="EMBL" id="JACHHJ010000001">
    <property type="protein sequence ID" value="MBB6448943.1"/>
    <property type="molecule type" value="Genomic_DNA"/>
</dbReference>
<reference evidence="1 2" key="1">
    <citation type="submission" date="2020-08" db="EMBL/GenBank/DDBJ databases">
        <title>Genomic Encyclopedia of Type Strains, Phase IV (KMG-IV): sequencing the most valuable type-strain genomes for metagenomic binning, comparative biology and taxonomic classification.</title>
        <authorList>
            <person name="Goeker M."/>
        </authorList>
    </citation>
    <scope>NUCLEOTIDE SEQUENCE [LARGE SCALE GENOMIC DNA]</scope>
    <source>
        <strain evidence="1 2">DSM 21769</strain>
    </source>
</reference>
<accession>A0A841PX23</accession>
<comment type="caution">
    <text evidence="1">The sequence shown here is derived from an EMBL/GenBank/DDBJ whole genome shotgun (WGS) entry which is preliminary data.</text>
</comment>
<dbReference type="Proteomes" id="UP000568839">
    <property type="component" value="Unassembled WGS sequence"/>
</dbReference>
<dbReference type="AlphaFoldDB" id="A0A841PX23"/>
<gene>
    <name evidence="1" type="ORF">HNR44_000892</name>
</gene>
<organism evidence="1 2">
    <name type="scientific">Geomicrobium halophilum</name>
    <dbReference type="NCBI Taxonomy" id="549000"/>
    <lineage>
        <taxon>Bacteria</taxon>
        <taxon>Bacillati</taxon>
        <taxon>Bacillota</taxon>
        <taxon>Bacilli</taxon>
        <taxon>Bacillales</taxon>
        <taxon>Geomicrobium</taxon>
    </lineage>
</organism>
<name>A0A841PX23_9BACL</name>